<evidence type="ECO:0000256" key="4">
    <source>
        <dbReference type="ARBA" id="ARBA00022827"/>
    </source>
</evidence>
<name>A0A6A5XHX0_9PLEO</name>
<dbReference type="GO" id="GO:0004497">
    <property type="term" value="F:monooxygenase activity"/>
    <property type="evidence" value="ECO:0007669"/>
    <property type="project" value="UniProtKB-KW"/>
</dbReference>
<evidence type="ECO:0000256" key="5">
    <source>
        <dbReference type="ARBA" id="ARBA00022857"/>
    </source>
</evidence>
<evidence type="ECO:0000256" key="2">
    <source>
        <dbReference type="ARBA" id="ARBA00010139"/>
    </source>
</evidence>
<keyword evidence="6" id="KW-0560">Oxidoreductase</keyword>
<evidence type="ECO:0000313" key="7">
    <source>
        <dbReference type="EMBL" id="KAF2012865.1"/>
    </source>
</evidence>
<keyword evidence="4" id="KW-0274">FAD</keyword>
<proteinExistence type="inferred from homology"/>
<comment type="cofactor">
    <cofactor evidence="1">
        <name>FAD</name>
        <dbReference type="ChEBI" id="CHEBI:57692"/>
    </cofactor>
</comment>
<dbReference type="OrthoDB" id="66881at2759"/>
<dbReference type="Proteomes" id="UP000799778">
    <property type="component" value="Unassembled WGS sequence"/>
</dbReference>
<dbReference type="RefSeq" id="XP_033381204.1">
    <property type="nucleotide sequence ID" value="XM_033530571.1"/>
</dbReference>
<dbReference type="InterPro" id="IPR050775">
    <property type="entry name" value="FAD-binding_Monooxygenases"/>
</dbReference>
<organism evidence="7 8">
    <name type="scientific">Aaosphaeria arxii CBS 175.79</name>
    <dbReference type="NCBI Taxonomy" id="1450172"/>
    <lineage>
        <taxon>Eukaryota</taxon>
        <taxon>Fungi</taxon>
        <taxon>Dikarya</taxon>
        <taxon>Ascomycota</taxon>
        <taxon>Pezizomycotina</taxon>
        <taxon>Dothideomycetes</taxon>
        <taxon>Pleosporomycetidae</taxon>
        <taxon>Pleosporales</taxon>
        <taxon>Pleosporales incertae sedis</taxon>
        <taxon>Aaosphaeria</taxon>
    </lineage>
</organism>
<sequence>MSTTDDAGVAANDPATRARYIEERNKRLRAEGSAQYIKLSDSTFSNLANDPWVDHEHLNSLPSPLPSGSAVKILILGAGYGGLLSAVRLIESGESAEAIRLVDHAGGFGGTWYWNRYPGLMCDIESYVYMPLLEETGFMPKHKYSYGPELRGQAVRIAEKWHLQDKCLFRTKVQSARWNEDEKRWIVKMTENRGAAGKARDVEVKAQFIVSASGSLNEPHMPNLSGLDCFEGELFHTARWDYSITGGTPEDWKLEKLKNKRVGIIGTGATAIQVVPQLAQWAKDLYVFQRTPSSVDVRGQKLTDPHEWKRITAKKGWQKERSENLISYQMNTPDKVNMVDDAWTRMPGYAAAFGSPGIVSLDGMKEHVTRLHEWDAERSQRVRARVDDIVKSKPTAEKLKAWYPVWCKTPTFHDDYLPAFNQPNVQLVDTDGKGIEKVTKNTVVTGGTEYPIDVLIMSTGFVSPFEGSASPSGRAGIDIFGRGSLSMGDKWAEQGATTLHGIATHDFPNLFFLGPSQIGVTVNIRYVLDTLASHIANILSLSQKKIGNESPQDLIIEVTKDAEEAWSHEILTRAPWFVGVVGCTPGFINNEGETDRPTELVEKIKSARGAPWGEGMLSYTEALREWLKEGNLKGLKITAN</sequence>
<keyword evidence="8" id="KW-1185">Reference proteome</keyword>
<accession>A0A6A5XHX0</accession>
<dbReference type="InterPro" id="IPR036188">
    <property type="entry name" value="FAD/NAD-bd_sf"/>
</dbReference>
<keyword evidence="5" id="KW-0521">NADP</keyword>
<keyword evidence="3" id="KW-0285">Flavoprotein</keyword>
<dbReference type="AlphaFoldDB" id="A0A6A5XHX0"/>
<dbReference type="GeneID" id="54287968"/>
<evidence type="ECO:0000256" key="6">
    <source>
        <dbReference type="ARBA" id="ARBA00023002"/>
    </source>
</evidence>
<dbReference type="PANTHER" id="PTHR43098:SF2">
    <property type="entry name" value="FAD-BINDING MONOOXYGENASE AUSB-RELATED"/>
    <property type="match status" value="1"/>
</dbReference>
<evidence type="ECO:0000256" key="3">
    <source>
        <dbReference type="ARBA" id="ARBA00022630"/>
    </source>
</evidence>
<dbReference type="Gene3D" id="3.50.50.60">
    <property type="entry name" value="FAD/NAD(P)-binding domain"/>
    <property type="match status" value="3"/>
</dbReference>
<reference evidence="7" key="1">
    <citation type="journal article" date="2020" name="Stud. Mycol.">
        <title>101 Dothideomycetes genomes: a test case for predicting lifestyles and emergence of pathogens.</title>
        <authorList>
            <person name="Haridas S."/>
            <person name="Albert R."/>
            <person name="Binder M."/>
            <person name="Bloem J."/>
            <person name="Labutti K."/>
            <person name="Salamov A."/>
            <person name="Andreopoulos B."/>
            <person name="Baker S."/>
            <person name="Barry K."/>
            <person name="Bills G."/>
            <person name="Bluhm B."/>
            <person name="Cannon C."/>
            <person name="Castanera R."/>
            <person name="Culley D."/>
            <person name="Daum C."/>
            <person name="Ezra D."/>
            <person name="Gonzalez J."/>
            <person name="Henrissat B."/>
            <person name="Kuo A."/>
            <person name="Liang C."/>
            <person name="Lipzen A."/>
            <person name="Lutzoni F."/>
            <person name="Magnuson J."/>
            <person name="Mondo S."/>
            <person name="Nolan M."/>
            <person name="Ohm R."/>
            <person name="Pangilinan J."/>
            <person name="Park H.-J."/>
            <person name="Ramirez L."/>
            <person name="Alfaro M."/>
            <person name="Sun H."/>
            <person name="Tritt A."/>
            <person name="Yoshinaga Y."/>
            <person name="Zwiers L.-H."/>
            <person name="Turgeon B."/>
            <person name="Goodwin S."/>
            <person name="Spatafora J."/>
            <person name="Crous P."/>
            <person name="Grigoriev I."/>
        </authorList>
    </citation>
    <scope>NUCLEOTIDE SEQUENCE</scope>
    <source>
        <strain evidence="7">CBS 175.79</strain>
    </source>
</reference>
<dbReference type="EMBL" id="ML978072">
    <property type="protein sequence ID" value="KAF2012865.1"/>
    <property type="molecule type" value="Genomic_DNA"/>
</dbReference>
<protein>
    <submittedName>
        <fullName evidence="7">Flavin-binding monooxygenase-like family protein</fullName>
    </submittedName>
</protein>
<dbReference type="PANTHER" id="PTHR43098">
    <property type="entry name" value="L-ORNITHINE N(5)-MONOOXYGENASE-RELATED"/>
    <property type="match status" value="1"/>
</dbReference>
<keyword evidence="7" id="KW-0503">Monooxygenase</keyword>
<evidence type="ECO:0000256" key="1">
    <source>
        <dbReference type="ARBA" id="ARBA00001974"/>
    </source>
</evidence>
<evidence type="ECO:0000313" key="8">
    <source>
        <dbReference type="Proteomes" id="UP000799778"/>
    </source>
</evidence>
<dbReference type="SUPFAM" id="SSF51905">
    <property type="entry name" value="FAD/NAD(P)-binding domain"/>
    <property type="match status" value="3"/>
</dbReference>
<comment type="similarity">
    <text evidence="2">Belongs to the FAD-binding monooxygenase family.</text>
</comment>
<gene>
    <name evidence="7" type="ORF">BU24DRAFT_443164</name>
</gene>